<reference evidence="4" key="1">
    <citation type="submission" date="2015-08" db="UniProtKB">
        <authorList>
            <consortium name="WormBaseParasite"/>
        </authorList>
    </citation>
    <scope>IDENTIFICATION</scope>
</reference>
<evidence type="ECO:0000313" key="4">
    <source>
        <dbReference type="WBParaSite" id="SSTP_0000551800.1"/>
    </source>
</evidence>
<dbReference type="Proteomes" id="UP000035681">
    <property type="component" value="Unplaced"/>
</dbReference>
<dbReference type="InterPro" id="IPR055256">
    <property type="entry name" value="KH_1_KHDC4/BBP-like"/>
</dbReference>
<dbReference type="InterPro" id="IPR045071">
    <property type="entry name" value="BBP-like"/>
</dbReference>
<dbReference type="Gene3D" id="3.30.1370.10">
    <property type="entry name" value="K Homology domain, type 1"/>
    <property type="match status" value="1"/>
</dbReference>
<dbReference type="SMART" id="SM00322">
    <property type="entry name" value="KH"/>
    <property type="match status" value="1"/>
</dbReference>
<organism evidence="4">
    <name type="scientific">Strongyloides stercoralis</name>
    <name type="common">Threadworm</name>
    <dbReference type="NCBI Taxonomy" id="6248"/>
    <lineage>
        <taxon>Eukaryota</taxon>
        <taxon>Metazoa</taxon>
        <taxon>Ecdysozoa</taxon>
        <taxon>Nematoda</taxon>
        <taxon>Chromadorea</taxon>
        <taxon>Rhabditida</taxon>
        <taxon>Tylenchina</taxon>
        <taxon>Panagrolaimomorpha</taxon>
        <taxon>Strongyloidoidea</taxon>
        <taxon>Strongyloididae</taxon>
        <taxon>Strongyloides</taxon>
    </lineage>
</organism>
<dbReference type="WBParaSite" id="TCONS_00003142.p1">
    <property type="protein sequence ID" value="TCONS_00003142.p1"/>
    <property type="gene ID" value="XLOC_002893"/>
</dbReference>
<evidence type="ECO:0000313" key="3">
    <source>
        <dbReference type="Proteomes" id="UP000035681"/>
    </source>
</evidence>
<evidence type="ECO:0000313" key="5">
    <source>
        <dbReference type="WBParaSite" id="TCONS_00003142.p1"/>
    </source>
</evidence>
<dbReference type="AlphaFoldDB" id="A0A0K0E7P3"/>
<evidence type="ECO:0000256" key="1">
    <source>
        <dbReference type="ARBA" id="ARBA00022884"/>
    </source>
</evidence>
<dbReference type="InterPro" id="IPR004087">
    <property type="entry name" value="KH_dom"/>
</dbReference>
<protein>
    <submittedName>
        <fullName evidence="4 5">KH domain-containing protein</fullName>
    </submittedName>
</protein>
<dbReference type="STRING" id="6248.A0A0K0E7P3"/>
<proteinExistence type="predicted"/>
<dbReference type="SUPFAM" id="SSF54791">
    <property type="entry name" value="Eukaryotic type KH-domain (KH-domain type I)"/>
    <property type="match status" value="1"/>
</dbReference>
<dbReference type="WBParaSite" id="SSTP_0000551800.1">
    <property type="protein sequence ID" value="SSTP_0000551800.1"/>
    <property type="gene ID" value="SSTP_0000551800"/>
</dbReference>
<dbReference type="GO" id="GO:0005634">
    <property type="term" value="C:nucleus"/>
    <property type="evidence" value="ECO:0007669"/>
    <property type="project" value="TreeGrafter"/>
</dbReference>
<sequence length="329" mass="37775">MAMNTSSTCINSTTDDTTERYYNKSYRSRKNYWKSNDNFNYNENYNNFGPMIHDPTSYKCKQLFTTINNDLINIPIIEAFCLPPSHQRSMERYYKILCTLTLMGNTSIGSSMNLTRSGLIDKASEVVRKVCLITKDNKNLLTTLDIQLQEIEKITTNMASDMGLTVVSTTSLRILKSPQETVINMLACKNVNTNILYEPVTILDDKNIYVKRNYDCFRVEGVHVQMTGKIYLKNTKNVNVLGRIIGPRGNTIKGLENSTHSKITIRGRGSMRNSVIEKNLFRQKICEHLNEPLHILITVYGTSEVDCYKKLEYVRKKIIFTLCQKPLII</sequence>
<keyword evidence="1" id="KW-0694">RNA-binding</keyword>
<dbReference type="PANTHER" id="PTHR11208">
    <property type="entry name" value="RNA-BINDING PROTEIN RELATED"/>
    <property type="match status" value="1"/>
</dbReference>
<dbReference type="Pfam" id="PF22675">
    <property type="entry name" value="KH-I_KHDC4-BBP"/>
    <property type="match status" value="1"/>
</dbReference>
<name>A0A0K0E7P3_STRER</name>
<dbReference type="PANTHER" id="PTHR11208:SF125">
    <property type="entry name" value="KH DOMAIN-CONTAINING RNA-BINDING PROTEIN QKI"/>
    <property type="match status" value="1"/>
</dbReference>
<feature type="domain" description="K Homology" evidence="2">
    <location>
        <begin position="224"/>
        <end position="319"/>
    </location>
</feature>
<dbReference type="GO" id="GO:0048024">
    <property type="term" value="P:regulation of mRNA splicing, via spliceosome"/>
    <property type="evidence" value="ECO:0007669"/>
    <property type="project" value="TreeGrafter"/>
</dbReference>
<dbReference type="InterPro" id="IPR036612">
    <property type="entry name" value="KH_dom_type_1_sf"/>
</dbReference>
<dbReference type="GO" id="GO:0003729">
    <property type="term" value="F:mRNA binding"/>
    <property type="evidence" value="ECO:0007669"/>
    <property type="project" value="TreeGrafter"/>
</dbReference>
<evidence type="ECO:0000259" key="2">
    <source>
        <dbReference type="SMART" id="SM00322"/>
    </source>
</evidence>
<keyword evidence="3" id="KW-1185">Reference proteome</keyword>
<accession>A0A0K0E7P3</accession>